<dbReference type="Proteomes" id="UP001153620">
    <property type="component" value="Chromosome 1"/>
</dbReference>
<keyword evidence="3" id="KW-1185">Reference proteome</keyword>
<proteinExistence type="inferred from homology"/>
<evidence type="ECO:0000256" key="1">
    <source>
        <dbReference type="PROSITE-ProRule" id="PRU00489"/>
    </source>
</evidence>
<dbReference type="SUPFAM" id="SSF53335">
    <property type="entry name" value="S-adenosyl-L-methionine-dependent methyltransferases"/>
    <property type="match status" value="1"/>
</dbReference>
<dbReference type="Pfam" id="PF05063">
    <property type="entry name" value="MT-A70"/>
    <property type="match status" value="1"/>
</dbReference>
<organism evidence="2 3">
    <name type="scientific">Chironomus riparius</name>
    <dbReference type="NCBI Taxonomy" id="315576"/>
    <lineage>
        <taxon>Eukaryota</taxon>
        <taxon>Metazoa</taxon>
        <taxon>Ecdysozoa</taxon>
        <taxon>Arthropoda</taxon>
        <taxon>Hexapoda</taxon>
        <taxon>Insecta</taxon>
        <taxon>Pterygota</taxon>
        <taxon>Neoptera</taxon>
        <taxon>Endopterygota</taxon>
        <taxon>Diptera</taxon>
        <taxon>Nematocera</taxon>
        <taxon>Chironomoidea</taxon>
        <taxon>Chironomidae</taxon>
        <taxon>Chironominae</taxon>
        <taxon>Chironomus</taxon>
    </lineage>
</organism>
<dbReference type="InterPro" id="IPR007757">
    <property type="entry name" value="MT-A70-like"/>
</dbReference>
<dbReference type="OrthoDB" id="61116at2759"/>
<dbReference type="GO" id="GO:0005634">
    <property type="term" value="C:nucleus"/>
    <property type="evidence" value="ECO:0007669"/>
    <property type="project" value="TreeGrafter"/>
</dbReference>
<dbReference type="PANTHER" id="PTHR12829:SF4">
    <property type="entry name" value="N(6)-ADENINE-SPECIFIC METHYLTRANSFERASE METTL4"/>
    <property type="match status" value="1"/>
</dbReference>
<name>A0A9N9WQR7_9DIPT</name>
<comment type="similarity">
    <text evidence="1">Belongs to the MT-A70-like family.</text>
</comment>
<protein>
    <recommendedName>
        <fullName evidence="4">Methyltransferase-like protein 4</fullName>
    </recommendedName>
</protein>
<dbReference type="PANTHER" id="PTHR12829">
    <property type="entry name" value="N6-ADENOSINE-METHYLTRANSFERASE"/>
    <property type="match status" value="1"/>
</dbReference>
<reference evidence="2" key="2">
    <citation type="submission" date="2022-10" db="EMBL/GenBank/DDBJ databases">
        <authorList>
            <consortium name="ENA_rothamsted_submissions"/>
            <consortium name="culmorum"/>
            <person name="King R."/>
        </authorList>
    </citation>
    <scope>NUCLEOTIDE SEQUENCE</scope>
</reference>
<dbReference type="InterPro" id="IPR029063">
    <property type="entry name" value="SAM-dependent_MTases_sf"/>
</dbReference>
<dbReference type="EMBL" id="OU895877">
    <property type="protein sequence ID" value="CAG9800532.1"/>
    <property type="molecule type" value="Genomic_DNA"/>
</dbReference>
<dbReference type="GO" id="GO:0008168">
    <property type="term" value="F:methyltransferase activity"/>
    <property type="evidence" value="ECO:0007669"/>
    <property type="project" value="TreeGrafter"/>
</dbReference>
<evidence type="ECO:0000313" key="3">
    <source>
        <dbReference type="Proteomes" id="UP001153620"/>
    </source>
</evidence>
<evidence type="ECO:0008006" key="4">
    <source>
        <dbReference type="Google" id="ProtNLM"/>
    </source>
</evidence>
<sequence length="335" mass="39372">MIVIQESNDCKLINHDRSLCEYQNSDGNLVKYELSQRLFNNFKIKRKDNAKHQETDDSEVTKIKTFLTECKLKNFFSTIPDSDIEGIKDDNIKLMNEFYSKTKEFGQFHGENNLNHGIVTKINTEQYLIPPKCRFFNKSVDKMPDFLSIDEKFDYFVIDPPFRCRYIKRLKKTCQQKSYQMMTNEDILKIPLNNYTHKNSLIVIWCTNSDTHEKFIRSDIMHAWHLKLIGTWKWVKIDKCGDTFCPFNGSKKPYEKIFIAAHADSDNKCIEQDLTIFSQPSSIHSHKPPLLELFKGLLPLEPKCLEIFARSLYENFTSVGLECLKLQNTMLFDKL</sequence>
<dbReference type="AlphaFoldDB" id="A0A9N9WQR7"/>
<dbReference type="PROSITE" id="PS51143">
    <property type="entry name" value="MT_A70"/>
    <property type="match status" value="1"/>
</dbReference>
<evidence type="ECO:0000313" key="2">
    <source>
        <dbReference type="EMBL" id="CAG9800532.1"/>
    </source>
</evidence>
<accession>A0A9N9WQR7</accession>
<reference evidence="2" key="1">
    <citation type="submission" date="2022-01" db="EMBL/GenBank/DDBJ databases">
        <authorList>
            <person name="King R."/>
        </authorList>
    </citation>
    <scope>NUCLEOTIDE SEQUENCE</scope>
</reference>
<gene>
    <name evidence="2" type="ORF">CHIRRI_LOCUS3474</name>
</gene>